<feature type="region of interest" description="Disordered" evidence="1">
    <location>
        <begin position="1"/>
        <end position="57"/>
    </location>
</feature>
<sequence length="197" mass="22615">MPGDSKRPYSIDAPARPRRLAPLTKERNWRTMHAAIQSRRQGKPALRPDNMPKKKAFDNPTIYQYVPASPGNRQIGDTEVDSRYNGPSTWDFMTFEIDLSNGTTAIFNELEQYRSTFNAGINSLKLRTGLKETREALEELEKLADWIDDADLKQWSLAESEHQRLWQGWQKFLDKENAQQPGEASDLKQDSEGTESK</sequence>
<dbReference type="OMA" id="FDELEMY"/>
<accession>A0A284R612</accession>
<dbReference type="AlphaFoldDB" id="A0A284R612"/>
<feature type="compositionally biased region" description="Basic and acidic residues" evidence="1">
    <location>
        <begin position="185"/>
        <end position="197"/>
    </location>
</feature>
<proteinExistence type="predicted"/>
<dbReference type="OrthoDB" id="3018109at2759"/>
<feature type="region of interest" description="Disordered" evidence="1">
    <location>
        <begin position="175"/>
        <end position="197"/>
    </location>
</feature>
<protein>
    <submittedName>
        <fullName evidence="2">Uncharacterized protein</fullName>
    </submittedName>
</protein>
<reference evidence="3" key="1">
    <citation type="journal article" date="2017" name="Nat. Ecol. Evol.">
        <title>Genome expansion and lineage-specific genetic innovations in the forest pathogenic fungi Armillaria.</title>
        <authorList>
            <person name="Sipos G."/>
            <person name="Prasanna A.N."/>
            <person name="Walter M.C."/>
            <person name="O'Connor E."/>
            <person name="Balint B."/>
            <person name="Krizsan K."/>
            <person name="Kiss B."/>
            <person name="Hess J."/>
            <person name="Varga T."/>
            <person name="Slot J."/>
            <person name="Riley R."/>
            <person name="Boka B."/>
            <person name="Rigling D."/>
            <person name="Barry K."/>
            <person name="Lee J."/>
            <person name="Mihaltcheva S."/>
            <person name="LaButti K."/>
            <person name="Lipzen A."/>
            <person name="Waldron R."/>
            <person name="Moloney N.M."/>
            <person name="Sperisen C."/>
            <person name="Kredics L."/>
            <person name="Vagvoelgyi C."/>
            <person name="Patrignani A."/>
            <person name="Fitzpatrick D."/>
            <person name="Nagy I."/>
            <person name="Doyle S."/>
            <person name="Anderson J.B."/>
            <person name="Grigoriev I.V."/>
            <person name="Gueldener U."/>
            <person name="Muensterkoetter M."/>
            <person name="Nagy L.G."/>
        </authorList>
    </citation>
    <scope>NUCLEOTIDE SEQUENCE [LARGE SCALE GENOMIC DNA]</scope>
    <source>
        <strain evidence="3">C18/9</strain>
    </source>
</reference>
<evidence type="ECO:0000313" key="2">
    <source>
        <dbReference type="EMBL" id="SJL04154.1"/>
    </source>
</evidence>
<dbReference type="EMBL" id="FUEG01000004">
    <property type="protein sequence ID" value="SJL04154.1"/>
    <property type="molecule type" value="Genomic_DNA"/>
</dbReference>
<name>A0A284R612_ARMOS</name>
<evidence type="ECO:0000256" key="1">
    <source>
        <dbReference type="SAM" id="MobiDB-lite"/>
    </source>
</evidence>
<organism evidence="2 3">
    <name type="scientific">Armillaria ostoyae</name>
    <name type="common">Armillaria root rot fungus</name>
    <dbReference type="NCBI Taxonomy" id="47428"/>
    <lineage>
        <taxon>Eukaryota</taxon>
        <taxon>Fungi</taxon>
        <taxon>Dikarya</taxon>
        <taxon>Basidiomycota</taxon>
        <taxon>Agaricomycotina</taxon>
        <taxon>Agaricomycetes</taxon>
        <taxon>Agaricomycetidae</taxon>
        <taxon>Agaricales</taxon>
        <taxon>Marasmiineae</taxon>
        <taxon>Physalacriaceae</taxon>
        <taxon>Armillaria</taxon>
    </lineage>
</organism>
<dbReference type="Proteomes" id="UP000219338">
    <property type="component" value="Unassembled WGS sequence"/>
</dbReference>
<gene>
    <name evidence="2" type="ORF">ARMOST_07514</name>
</gene>
<evidence type="ECO:0000313" key="3">
    <source>
        <dbReference type="Proteomes" id="UP000219338"/>
    </source>
</evidence>
<keyword evidence="3" id="KW-1185">Reference proteome</keyword>